<sequence>MKTDRRELILNGNIYRAIAIISIPIILNTFIQQLYSLADAFWLGKLGTAEFAATSFTWPVIFLFNSIGIGLSIAGISLISQLIGMDNIDLAQKYNDTIINMSLLFSLVFMIVGYFTAELIVGMMGASGDLYIYSVDYLKYSYFGIPFIFLYFIYAAVFQAQGKNTIPTIISTTCVILNMVLNPFFIFDTVPIFGFTGLGLGVKGAAIATVLTQALMCFLGFTHLRVNKDLIKLNYESLFYIRWDKHIVKKIYTIATPAVIGQMGTATGFIILNSFIQSYGTDTVAAYGMVNRITGLLNIPPAGVGSAITSIIGQNIGSGNVERAKETFKKASFVVIVMSILIAIVSFIYRYEILQFFIDAPLDSKLMVEANSYMYYTLITLLMLDMFFIYQGLFQGSGNSKYSMFIDVLRLWVIRIPLLFFFKYFTNLGATGIWIAMAVSNVMISIIAHIIYLRGNWIRGSF</sequence>
<keyword evidence="5 7" id="KW-1133">Transmembrane helix</keyword>
<feature type="transmembrane region" description="Helical" evidence="7">
    <location>
        <begin position="431"/>
        <end position="453"/>
    </location>
</feature>
<feature type="transmembrane region" description="Helical" evidence="7">
    <location>
        <begin position="373"/>
        <end position="393"/>
    </location>
</feature>
<evidence type="ECO:0000256" key="2">
    <source>
        <dbReference type="ARBA" id="ARBA00022448"/>
    </source>
</evidence>
<proteinExistence type="predicted"/>
<dbReference type="eggNOG" id="COG0534">
    <property type="taxonomic scope" value="Bacteria"/>
</dbReference>
<feature type="transmembrane region" description="Helical" evidence="7">
    <location>
        <begin position="405"/>
        <end position="425"/>
    </location>
</feature>
<keyword evidence="2" id="KW-0813">Transport</keyword>
<dbReference type="NCBIfam" id="TIGR00797">
    <property type="entry name" value="matE"/>
    <property type="match status" value="1"/>
</dbReference>
<dbReference type="GO" id="GO:0005886">
    <property type="term" value="C:plasma membrane"/>
    <property type="evidence" value="ECO:0007669"/>
    <property type="project" value="UniProtKB-SubCell"/>
</dbReference>
<evidence type="ECO:0000256" key="3">
    <source>
        <dbReference type="ARBA" id="ARBA00022475"/>
    </source>
</evidence>
<dbReference type="Proteomes" id="UP000029579">
    <property type="component" value="Unassembled WGS sequence"/>
</dbReference>
<dbReference type="GO" id="GO:0015297">
    <property type="term" value="F:antiporter activity"/>
    <property type="evidence" value="ECO:0007669"/>
    <property type="project" value="InterPro"/>
</dbReference>
<comment type="caution">
    <text evidence="8">The sequence shown here is derived from an EMBL/GenBank/DDBJ whole genome shotgun (WGS) entry which is preliminary data.</text>
</comment>
<evidence type="ECO:0000256" key="1">
    <source>
        <dbReference type="ARBA" id="ARBA00004651"/>
    </source>
</evidence>
<dbReference type="RefSeq" id="WP_037328312.1">
    <property type="nucleotide sequence ID" value="NZ_JRMW01000038.1"/>
</dbReference>
<dbReference type="CDD" id="cd13138">
    <property type="entry name" value="MATE_yoeA_like"/>
    <property type="match status" value="1"/>
</dbReference>
<accession>A0A095X137</accession>
<name>A0A095X137_9FIRM</name>
<dbReference type="PANTHER" id="PTHR43549">
    <property type="entry name" value="MULTIDRUG RESISTANCE PROTEIN YPNP-RELATED"/>
    <property type="match status" value="1"/>
</dbReference>
<evidence type="ECO:0000313" key="8">
    <source>
        <dbReference type="EMBL" id="KGF03558.1"/>
    </source>
</evidence>
<protein>
    <submittedName>
        <fullName evidence="8">Multidrug transporter MatE</fullName>
    </submittedName>
</protein>
<comment type="subcellular location">
    <subcellularLocation>
        <location evidence="1">Cell membrane</location>
        <topology evidence="1">Multi-pass membrane protein</topology>
    </subcellularLocation>
</comment>
<keyword evidence="6 7" id="KW-0472">Membrane</keyword>
<evidence type="ECO:0000313" key="9">
    <source>
        <dbReference type="Proteomes" id="UP000029579"/>
    </source>
</evidence>
<organism evidence="8 9">
    <name type="scientific">Anaerococcus lactolyticus S7-1-13</name>
    <dbReference type="NCBI Taxonomy" id="1284686"/>
    <lineage>
        <taxon>Bacteria</taxon>
        <taxon>Bacillati</taxon>
        <taxon>Bacillota</taxon>
        <taxon>Tissierellia</taxon>
        <taxon>Tissierellales</taxon>
        <taxon>Peptoniphilaceae</taxon>
        <taxon>Anaerococcus</taxon>
    </lineage>
</organism>
<gene>
    <name evidence="8" type="ORF">HMPREF1630_07070</name>
</gene>
<feature type="transmembrane region" description="Helical" evidence="7">
    <location>
        <begin position="137"/>
        <end position="157"/>
    </location>
</feature>
<feature type="transmembrane region" description="Helical" evidence="7">
    <location>
        <begin position="12"/>
        <end position="35"/>
    </location>
</feature>
<feature type="transmembrane region" description="Helical" evidence="7">
    <location>
        <begin position="333"/>
        <end position="353"/>
    </location>
</feature>
<evidence type="ECO:0000256" key="4">
    <source>
        <dbReference type="ARBA" id="ARBA00022692"/>
    </source>
</evidence>
<evidence type="ECO:0000256" key="6">
    <source>
        <dbReference type="ARBA" id="ARBA00023136"/>
    </source>
</evidence>
<feature type="transmembrane region" description="Helical" evidence="7">
    <location>
        <begin position="98"/>
        <end position="117"/>
    </location>
</feature>
<dbReference type="InterPro" id="IPR002528">
    <property type="entry name" value="MATE_fam"/>
</dbReference>
<feature type="transmembrane region" description="Helical" evidence="7">
    <location>
        <begin position="169"/>
        <end position="193"/>
    </location>
</feature>
<dbReference type="InterPro" id="IPR052031">
    <property type="entry name" value="Membrane_Transporter-Flippase"/>
</dbReference>
<dbReference type="Pfam" id="PF01554">
    <property type="entry name" value="MatE"/>
    <property type="match status" value="2"/>
</dbReference>
<dbReference type="InterPro" id="IPR048279">
    <property type="entry name" value="MdtK-like"/>
</dbReference>
<feature type="transmembrane region" description="Helical" evidence="7">
    <location>
        <begin position="205"/>
        <end position="224"/>
    </location>
</feature>
<evidence type="ECO:0000256" key="7">
    <source>
        <dbReference type="SAM" id="Phobius"/>
    </source>
</evidence>
<keyword evidence="3" id="KW-1003">Cell membrane</keyword>
<dbReference type="PANTHER" id="PTHR43549:SF2">
    <property type="entry name" value="MULTIDRUG RESISTANCE PROTEIN NORM-RELATED"/>
    <property type="match status" value="1"/>
</dbReference>
<feature type="transmembrane region" description="Helical" evidence="7">
    <location>
        <begin position="55"/>
        <end position="78"/>
    </location>
</feature>
<dbReference type="PIRSF" id="PIRSF006603">
    <property type="entry name" value="DinF"/>
    <property type="match status" value="1"/>
</dbReference>
<dbReference type="GO" id="GO:0042910">
    <property type="term" value="F:xenobiotic transmembrane transporter activity"/>
    <property type="evidence" value="ECO:0007669"/>
    <property type="project" value="InterPro"/>
</dbReference>
<dbReference type="OrthoDB" id="9776324at2"/>
<dbReference type="EMBL" id="JRMW01000038">
    <property type="protein sequence ID" value="KGF03558.1"/>
    <property type="molecule type" value="Genomic_DNA"/>
</dbReference>
<dbReference type="AlphaFoldDB" id="A0A095X137"/>
<keyword evidence="4 7" id="KW-0812">Transmembrane</keyword>
<evidence type="ECO:0000256" key="5">
    <source>
        <dbReference type="ARBA" id="ARBA00022989"/>
    </source>
</evidence>
<reference evidence="8 9" key="1">
    <citation type="submission" date="2014-07" db="EMBL/GenBank/DDBJ databases">
        <authorList>
            <person name="McCorrison J."/>
            <person name="Sanka R."/>
            <person name="Torralba M."/>
            <person name="Gillis M."/>
            <person name="Haft D.H."/>
            <person name="Methe B."/>
            <person name="Sutton G."/>
            <person name="Nelson K.E."/>
        </authorList>
    </citation>
    <scope>NUCLEOTIDE SEQUENCE [LARGE SCALE GENOMIC DNA]</scope>
    <source>
        <strain evidence="8 9">S7-1-13</strain>
    </source>
</reference>